<evidence type="ECO:0000313" key="1">
    <source>
        <dbReference type="EMBL" id="OBJ90475.1"/>
    </source>
</evidence>
<evidence type="ECO:0008006" key="3">
    <source>
        <dbReference type="Google" id="ProtNLM"/>
    </source>
</evidence>
<organism evidence="1 2">
    <name type="scientific">Mycobacterium asiaticum</name>
    <dbReference type="NCBI Taxonomy" id="1790"/>
    <lineage>
        <taxon>Bacteria</taxon>
        <taxon>Bacillati</taxon>
        <taxon>Actinomycetota</taxon>
        <taxon>Actinomycetes</taxon>
        <taxon>Mycobacteriales</taxon>
        <taxon>Mycobacteriaceae</taxon>
        <taxon>Mycobacterium</taxon>
    </lineage>
</organism>
<dbReference type="CDD" id="cd07821">
    <property type="entry name" value="PYR_PYL_RCAR_like"/>
    <property type="match status" value="1"/>
</dbReference>
<reference evidence="1 2" key="1">
    <citation type="submission" date="2016-06" db="EMBL/GenBank/DDBJ databases">
        <authorList>
            <person name="Kjaerup R.B."/>
            <person name="Dalgaard T.S."/>
            <person name="Juul-Madsen H.R."/>
        </authorList>
    </citation>
    <scope>NUCLEOTIDE SEQUENCE [LARGE SCALE GENOMIC DNA]</scope>
    <source>
        <strain evidence="1 2">1276495.2</strain>
    </source>
</reference>
<name>A0A1A3KZQ5_MYCAS</name>
<dbReference type="Gene3D" id="3.30.530.20">
    <property type="match status" value="1"/>
</dbReference>
<gene>
    <name evidence="1" type="ORF">A5640_24365</name>
</gene>
<dbReference type="AlphaFoldDB" id="A0A1A3KZQ5"/>
<dbReference type="InterPro" id="IPR019587">
    <property type="entry name" value="Polyketide_cyclase/dehydratase"/>
</dbReference>
<dbReference type="EMBL" id="LZLM01000007">
    <property type="protein sequence ID" value="OBJ90475.1"/>
    <property type="molecule type" value="Genomic_DNA"/>
</dbReference>
<proteinExistence type="predicted"/>
<accession>A0A1A3KZQ5</accession>
<dbReference type="RefSeq" id="WP_065138083.1">
    <property type="nucleotide sequence ID" value="NZ_LZLM01000007.1"/>
</dbReference>
<dbReference type="SUPFAM" id="SSF55961">
    <property type="entry name" value="Bet v1-like"/>
    <property type="match status" value="1"/>
</dbReference>
<sequence length="164" mass="18530">MHELVVDENLPATARAVGIAEREMAVSAEQLFAAFEDEAWWPKWVPGMRETTWTSSKPFVSGTTRAVKMLGGHRIDEVFWAWEPNRRIAFSVAAVSIGWLSGLTEIYDVTPLSSGRCKLRWTLALSFSGRLAMIEPVYARTLPMTQKRLLRKLERATREFATSA</sequence>
<evidence type="ECO:0000313" key="2">
    <source>
        <dbReference type="Proteomes" id="UP000093925"/>
    </source>
</evidence>
<dbReference type="InterPro" id="IPR023393">
    <property type="entry name" value="START-like_dom_sf"/>
</dbReference>
<protein>
    <recommendedName>
        <fullName evidence="3">Polyketide cyclase</fullName>
    </recommendedName>
</protein>
<comment type="caution">
    <text evidence="1">The sequence shown here is derived from an EMBL/GenBank/DDBJ whole genome shotgun (WGS) entry which is preliminary data.</text>
</comment>
<dbReference type="Pfam" id="PF10604">
    <property type="entry name" value="Polyketide_cyc2"/>
    <property type="match status" value="1"/>
</dbReference>
<dbReference type="Proteomes" id="UP000093925">
    <property type="component" value="Unassembled WGS sequence"/>
</dbReference>